<name>A0A244CUA9_PSEDV</name>
<organism evidence="4 5">
    <name type="scientific">Pseudoalteromonas ulvae</name>
    <dbReference type="NCBI Taxonomy" id="107327"/>
    <lineage>
        <taxon>Bacteria</taxon>
        <taxon>Pseudomonadati</taxon>
        <taxon>Pseudomonadota</taxon>
        <taxon>Gammaproteobacteria</taxon>
        <taxon>Alteromonadales</taxon>
        <taxon>Pseudoalteromonadaceae</taxon>
        <taxon>Pseudoalteromonas</taxon>
    </lineage>
</organism>
<dbReference type="PROSITE" id="PS50983">
    <property type="entry name" value="FE_B12_PBP"/>
    <property type="match status" value="1"/>
</dbReference>
<gene>
    <name evidence="4" type="ORF">B1199_02715</name>
</gene>
<dbReference type="PANTHER" id="PTHR30535">
    <property type="entry name" value="VITAMIN B12-BINDING PROTEIN"/>
    <property type="match status" value="1"/>
</dbReference>
<feature type="signal peptide" evidence="2">
    <location>
        <begin position="1"/>
        <end position="23"/>
    </location>
</feature>
<feature type="chain" id="PRO_5012150866" description="Fe/B12 periplasmic-binding domain-containing protein" evidence="2">
    <location>
        <begin position="24"/>
        <end position="277"/>
    </location>
</feature>
<dbReference type="OrthoDB" id="6495095at2"/>
<protein>
    <recommendedName>
        <fullName evidence="3">Fe/B12 periplasmic-binding domain-containing protein</fullName>
    </recommendedName>
</protein>
<feature type="domain" description="Fe/B12 periplasmic-binding" evidence="3">
    <location>
        <begin position="26"/>
        <end position="274"/>
    </location>
</feature>
<dbReference type="PANTHER" id="PTHR30535:SF34">
    <property type="entry name" value="MOLYBDATE-BINDING PROTEIN MOLA"/>
    <property type="match status" value="1"/>
</dbReference>
<evidence type="ECO:0000259" key="3">
    <source>
        <dbReference type="PROSITE" id="PS50983"/>
    </source>
</evidence>
<dbReference type="SUPFAM" id="SSF53807">
    <property type="entry name" value="Helical backbone' metal receptor"/>
    <property type="match status" value="1"/>
</dbReference>
<keyword evidence="1 2" id="KW-0732">Signal</keyword>
<dbReference type="InterPro" id="IPR050902">
    <property type="entry name" value="ABC_Transporter_SBP"/>
</dbReference>
<dbReference type="GO" id="GO:0071281">
    <property type="term" value="P:cellular response to iron ion"/>
    <property type="evidence" value="ECO:0007669"/>
    <property type="project" value="TreeGrafter"/>
</dbReference>
<dbReference type="CDD" id="cd01144">
    <property type="entry name" value="BtuF"/>
    <property type="match status" value="1"/>
</dbReference>
<sequence length="277" mass="31372">MLLFLKSRWIFVFLICTSFSSFATQRIATLAPHLTEWAYSLGLGEQIVAVSAYSDYPLEAQKKPIVSDANGINLDALIRLKPDLVLMWQGSAQSAQVEKLKRFGIKVHVSNPHTLEDIPKQLMQVAKLTDTTAIATKLNEAFLTRLDSIKNQYQHRPKQNTFFQVWHSPIITSNGDSWIQNLLDVCALTNPFSEHSVAYPTVNKEQVMLKNPDIIIISNKSPSSGHGEMWSNLKMINAVKNDRMYYIDPDYLHRFTARVLQGLEHLCDITAPIKTSD</sequence>
<keyword evidence="5" id="KW-1185">Reference proteome</keyword>
<accession>A0A244CUA9</accession>
<dbReference type="AlphaFoldDB" id="A0A244CUA9"/>
<evidence type="ECO:0000313" key="5">
    <source>
        <dbReference type="Proteomes" id="UP000194841"/>
    </source>
</evidence>
<dbReference type="EMBL" id="MWPV01000001">
    <property type="protein sequence ID" value="OUL59203.1"/>
    <property type="molecule type" value="Genomic_DNA"/>
</dbReference>
<evidence type="ECO:0000256" key="1">
    <source>
        <dbReference type="ARBA" id="ARBA00022729"/>
    </source>
</evidence>
<dbReference type="InterPro" id="IPR002491">
    <property type="entry name" value="ABC_transptr_periplasmic_BD"/>
</dbReference>
<proteinExistence type="predicted"/>
<dbReference type="InterPro" id="IPR054828">
    <property type="entry name" value="Vit_B12_bind_prot"/>
</dbReference>
<comment type="caution">
    <text evidence="4">The sequence shown here is derived from an EMBL/GenBank/DDBJ whole genome shotgun (WGS) entry which is preliminary data.</text>
</comment>
<dbReference type="Gene3D" id="3.40.50.1980">
    <property type="entry name" value="Nitrogenase molybdenum iron protein domain"/>
    <property type="match status" value="2"/>
</dbReference>
<reference evidence="4 5" key="1">
    <citation type="submission" date="2017-02" db="EMBL/GenBank/DDBJ databases">
        <title>Pseudoalteromonas ulvae TC14 Genome.</title>
        <authorList>
            <person name="Molmeret M."/>
        </authorList>
    </citation>
    <scope>NUCLEOTIDE SEQUENCE [LARGE SCALE GENOMIC DNA]</scope>
    <source>
        <strain evidence="4">TC14</strain>
    </source>
</reference>
<dbReference type="Pfam" id="PF01497">
    <property type="entry name" value="Peripla_BP_2"/>
    <property type="match status" value="1"/>
</dbReference>
<dbReference type="NCBIfam" id="NF038402">
    <property type="entry name" value="TroA_like"/>
    <property type="match status" value="1"/>
</dbReference>
<evidence type="ECO:0000256" key="2">
    <source>
        <dbReference type="SAM" id="SignalP"/>
    </source>
</evidence>
<dbReference type="Proteomes" id="UP000194841">
    <property type="component" value="Unassembled WGS sequence"/>
</dbReference>
<evidence type="ECO:0000313" key="4">
    <source>
        <dbReference type="EMBL" id="OUL59203.1"/>
    </source>
</evidence>